<dbReference type="SUPFAM" id="SSF52200">
    <property type="entry name" value="Toll/Interleukin receptor TIR domain"/>
    <property type="match status" value="1"/>
</dbReference>
<dbReference type="PANTHER" id="PTHR32009:SF39">
    <property type="entry name" value="TIR DOMAIN-CONTAINING PROTEIN"/>
    <property type="match status" value="1"/>
</dbReference>
<evidence type="ECO:0000256" key="1">
    <source>
        <dbReference type="ARBA" id="ARBA00011982"/>
    </source>
</evidence>
<evidence type="ECO:0000256" key="3">
    <source>
        <dbReference type="ARBA" id="ARBA00023027"/>
    </source>
</evidence>
<evidence type="ECO:0000259" key="5">
    <source>
        <dbReference type="PROSITE" id="PS50104"/>
    </source>
</evidence>
<accession>A0AAW1YK35</accession>
<dbReference type="EMBL" id="JBEDUW010000001">
    <property type="protein sequence ID" value="KAK9948992.1"/>
    <property type="molecule type" value="Genomic_DNA"/>
</dbReference>
<dbReference type="Gene3D" id="3.40.50.10140">
    <property type="entry name" value="Toll/interleukin-1 receptor homology (TIR) domain"/>
    <property type="match status" value="1"/>
</dbReference>
<feature type="domain" description="TIR" evidence="5">
    <location>
        <begin position="62"/>
        <end position="196"/>
    </location>
</feature>
<evidence type="ECO:0000313" key="6">
    <source>
        <dbReference type="EMBL" id="KAK9948992.1"/>
    </source>
</evidence>
<dbReference type="AlphaFoldDB" id="A0AAW1YK35"/>
<dbReference type="InterPro" id="IPR035897">
    <property type="entry name" value="Toll_tir_struct_dom_sf"/>
</dbReference>
<keyword evidence="3" id="KW-0520">NAD</keyword>
<dbReference type="PROSITE" id="PS50104">
    <property type="entry name" value="TIR"/>
    <property type="match status" value="1"/>
</dbReference>
<keyword evidence="7" id="KW-1185">Reference proteome</keyword>
<name>A0AAW1YK35_RUBAR</name>
<dbReference type="InterPro" id="IPR000157">
    <property type="entry name" value="TIR_dom"/>
</dbReference>
<dbReference type="GO" id="GO:0061809">
    <property type="term" value="F:NAD+ nucleosidase activity, cyclic ADP-ribose generating"/>
    <property type="evidence" value="ECO:0007669"/>
    <property type="project" value="UniProtKB-EC"/>
</dbReference>
<reference evidence="6 7" key="1">
    <citation type="journal article" date="2023" name="G3 (Bethesda)">
        <title>A chromosome-length genome assembly and annotation of blackberry (Rubus argutus, cv. 'Hillquist').</title>
        <authorList>
            <person name="Bruna T."/>
            <person name="Aryal R."/>
            <person name="Dudchenko O."/>
            <person name="Sargent D.J."/>
            <person name="Mead D."/>
            <person name="Buti M."/>
            <person name="Cavallini A."/>
            <person name="Hytonen T."/>
            <person name="Andres J."/>
            <person name="Pham M."/>
            <person name="Weisz D."/>
            <person name="Mascagni F."/>
            <person name="Usai G."/>
            <person name="Natali L."/>
            <person name="Bassil N."/>
            <person name="Fernandez G.E."/>
            <person name="Lomsadze A."/>
            <person name="Armour M."/>
            <person name="Olukolu B."/>
            <person name="Poorten T."/>
            <person name="Britton C."/>
            <person name="Davik J."/>
            <person name="Ashrafi H."/>
            <person name="Aiden E.L."/>
            <person name="Borodovsky M."/>
            <person name="Worthington M."/>
        </authorList>
    </citation>
    <scope>NUCLEOTIDE SEQUENCE [LARGE SCALE GENOMIC DNA]</scope>
    <source>
        <strain evidence="6">PI 553951</strain>
    </source>
</reference>
<comment type="catalytic activity">
    <reaction evidence="4">
        <text>NAD(+) + H2O = ADP-D-ribose + nicotinamide + H(+)</text>
        <dbReference type="Rhea" id="RHEA:16301"/>
        <dbReference type="ChEBI" id="CHEBI:15377"/>
        <dbReference type="ChEBI" id="CHEBI:15378"/>
        <dbReference type="ChEBI" id="CHEBI:17154"/>
        <dbReference type="ChEBI" id="CHEBI:57540"/>
        <dbReference type="ChEBI" id="CHEBI:57967"/>
        <dbReference type="EC" id="3.2.2.6"/>
    </reaction>
    <physiologicalReaction direction="left-to-right" evidence="4">
        <dbReference type="Rhea" id="RHEA:16302"/>
    </physiologicalReaction>
</comment>
<dbReference type="SMART" id="SM00255">
    <property type="entry name" value="TIR"/>
    <property type="match status" value="1"/>
</dbReference>
<evidence type="ECO:0000256" key="4">
    <source>
        <dbReference type="ARBA" id="ARBA00047304"/>
    </source>
</evidence>
<sequence length="196" mass="22257">MYFITLLLIILVPALLLRYLNFLLRPSPTTPEFPTDSTNTPSSALEFVPNIQTQPSCSSSNWEHDVFLSFRGRDTRNGFTDHLYGCMDQNGIDTFRDTEKLRKGKSISPELLKAIEESKFAVIVLSTNYANSTWCLEELAHILACKVLRGLEALPVFYHVEPSEIRHQTGNFAKAFEKHEKRFRGNMDKVTSGGKL</sequence>
<dbReference type="Pfam" id="PF01582">
    <property type="entry name" value="TIR"/>
    <property type="match status" value="1"/>
</dbReference>
<evidence type="ECO:0000313" key="7">
    <source>
        <dbReference type="Proteomes" id="UP001457282"/>
    </source>
</evidence>
<dbReference type="EC" id="3.2.2.6" evidence="1"/>
<dbReference type="GO" id="GO:0007165">
    <property type="term" value="P:signal transduction"/>
    <property type="evidence" value="ECO:0007669"/>
    <property type="project" value="InterPro"/>
</dbReference>
<protein>
    <recommendedName>
        <fullName evidence="1">ADP-ribosyl cyclase/cyclic ADP-ribose hydrolase</fullName>
        <ecNumber evidence="1">3.2.2.6</ecNumber>
    </recommendedName>
</protein>
<dbReference type="Proteomes" id="UP001457282">
    <property type="component" value="Unassembled WGS sequence"/>
</dbReference>
<dbReference type="FunFam" id="3.40.50.10140:FF:000007">
    <property type="entry name" value="Disease resistance protein (TIR-NBS-LRR class)"/>
    <property type="match status" value="1"/>
</dbReference>
<evidence type="ECO:0000256" key="2">
    <source>
        <dbReference type="ARBA" id="ARBA00022801"/>
    </source>
</evidence>
<proteinExistence type="predicted"/>
<organism evidence="6 7">
    <name type="scientific">Rubus argutus</name>
    <name type="common">Southern blackberry</name>
    <dbReference type="NCBI Taxonomy" id="59490"/>
    <lineage>
        <taxon>Eukaryota</taxon>
        <taxon>Viridiplantae</taxon>
        <taxon>Streptophyta</taxon>
        <taxon>Embryophyta</taxon>
        <taxon>Tracheophyta</taxon>
        <taxon>Spermatophyta</taxon>
        <taxon>Magnoliopsida</taxon>
        <taxon>eudicotyledons</taxon>
        <taxon>Gunneridae</taxon>
        <taxon>Pentapetalae</taxon>
        <taxon>rosids</taxon>
        <taxon>fabids</taxon>
        <taxon>Rosales</taxon>
        <taxon>Rosaceae</taxon>
        <taxon>Rosoideae</taxon>
        <taxon>Rosoideae incertae sedis</taxon>
        <taxon>Rubus</taxon>
    </lineage>
</organism>
<dbReference type="PANTHER" id="PTHR32009">
    <property type="entry name" value="TMV RESISTANCE PROTEIN N-LIKE"/>
    <property type="match status" value="1"/>
</dbReference>
<comment type="caution">
    <text evidence="6">The sequence shown here is derived from an EMBL/GenBank/DDBJ whole genome shotgun (WGS) entry which is preliminary data.</text>
</comment>
<gene>
    <name evidence="6" type="ORF">M0R45_004543</name>
</gene>
<keyword evidence="2" id="KW-0378">Hydrolase</keyword>